<dbReference type="Pfam" id="PF22725">
    <property type="entry name" value="GFO_IDH_MocA_C3"/>
    <property type="match status" value="1"/>
</dbReference>
<dbReference type="eggNOG" id="COG0673">
    <property type="taxonomic scope" value="Bacteria"/>
</dbReference>
<feature type="domain" description="Gfo/Idh/MocA-like oxidoreductase N-terminal" evidence="3">
    <location>
        <begin position="7"/>
        <end position="122"/>
    </location>
</feature>
<gene>
    <name evidence="5" type="ORF">GEAM_1350</name>
</gene>
<evidence type="ECO:0000313" key="5">
    <source>
        <dbReference type="EMBL" id="KFC83280.1"/>
    </source>
</evidence>
<accession>A0A085GHT5</accession>
<dbReference type="GO" id="GO:0000166">
    <property type="term" value="F:nucleotide binding"/>
    <property type="evidence" value="ECO:0007669"/>
    <property type="project" value="InterPro"/>
</dbReference>
<dbReference type="InterPro" id="IPR050984">
    <property type="entry name" value="Gfo/Idh/MocA_domain"/>
</dbReference>
<comment type="caution">
    <text evidence="5">The sequence shown here is derived from an EMBL/GenBank/DDBJ whole genome shotgun (WGS) entry which is preliminary data.</text>
</comment>
<dbReference type="AlphaFoldDB" id="A0A085GHT5"/>
<protein>
    <submittedName>
        <fullName evidence="5">Oxidoreductase</fullName>
        <ecNumber evidence="5">1.-.-.-</ecNumber>
    </submittedName>
</protein>
<proteinExistence type="inferred from homology"/>
<name>A0A085GHT5_EWIA3</name>
<evidence type="ECO:0000259" key="3">
    <source>
        <dbReference type="Pfam" id="PF01408"/>
    </source>
</evidence>
<dbReference type="EC" id="1.-.-.-" evidence="5"/>
<comment type="similarity">
    <text evidence="1">Belongs to the Gfo/Idh/MocA family.</text>
</comment>
<dbReference type="Proteomes" id="UP000028640">
    <property type="component" value="Unassembled WGS sequence"/>
</dbReference>
<dbReference type="PANTHER" id="PTHR22604">
    <property type="entry name" value="OXIDOREDUCTASES"/>
    <property type="match status" value="1"/>
</dbReference>
<organism evidence="5 6">
    <name type="scientific">Ewingella americana (strain ATCC 33852 / DSM 4580 / CCUG 14506 / JCM 5911 / LMG 7869 / NCTC 12157 / CDC 1468-78)</name>
    <dbReference type="NCBI Taxonomy" id="910964"/>
    <lineage>
        <taxon>Bacteria</taxon>
        <taxon>Pseudomonadati</taxon>
        <taxon>Pseudomonadota</taxon>
        <taxon>Gammaproteobacteria</taxon>
        <taxon>Enterobacterales</taxon>
        <taxon>Yersiniaceae</taxon>
        <taxon>Ewingella</taxon>
    </lineage>
</organism>
<feature type="domain" description="GFO/IDH/MocA-like oxidoreductase" evidence="4">
    <location>
        <begin position="136"/>
        <end position="252"/>
    </location>
</feature>
<keyword evidence="2 5" id="KW-0560">Oxidoreductase</keyword>
<evidence type="ECO:0000256" key="1">
    <source>
        <dbReference type="ARBA" id="ARBA00010928"/>
    </source>
</evidence>
<evidence type="ECO:0000256" key="2">
    <source>
        <dbReference type="ARBA" id="ARBA00023002"/>
    </source>
</evidence>
<dbReference type="Gene3D" id="3.40.50.720">
    <property type="entry name" value="NAD(P)-binding Rossmann-like Domain"/>
    <property type="match status" value="1"/>
</dbReference>
<dbReference type="InterPro" id="IPR036291">
    <property type="entry name" value="NAD(P)-bd_dom_sf"/>
</dbReference>
<dbReference type="InterPro" id="IPR055170">
    <property type="entry name" value="GFO_IDH_MocA-like_dom"/>
</dbReference>
<evidence type="ECO:0000313" key="6">
    <source>
        <dbReference type="Proteomes" id="UP000028640"/>
    </source>
</evidence>
<dbReference type="GeneID" id="78379693"/>
<keyword evidence="6" id="KW-1185">Reference proteome</keyword>
<dbReference type="RefSeq" id="WP_034789784.1">
    <property type="nucleotide sequence ID" value="NZ_JMPJ01000038.1"/>
</dbReference>
<dbReference type="SUPFAM" id="SSF51735">
    <property type="entry name" value="NAD(P)-binding Rossmann-fold domains"/>
    <property type="match status" value="1"/>
</dbReference>
<evidence type="ECO:0000259" key="4">
    <source>
        <dbReference type="Pfam" id="PF22725"/>
    </source>
</evidence>
<dbReference type="GO" id="GO:0016491">
    <property type="term" value="F:oxidoreductase activity"/>
    <property type="evidence" value="ECO:0007669"/>
    <property type="project" value="UniProtKB-KW"/>
</dbReference>
<dbReference type="SUPFAM" id="SSF55347">
    <property type="entry name" value="Glyceraldehyde-3-phosphate dehydrogenase-like, C-terminal domain"/>
    <property type="match status" value="1"/>
</dbReference>
<dbReference type="OrthoDB" id="9774191at2"/>
<dbReference type="Pfam" id="PF01408">
    <property type="entry name" value="GFO_IDH_MocA"/>
    <property type="match status" value="1"/>
</dbReference>
<dbReference type="Gene3D" id="3.30.360.10">
    <property type="entry name" value="Dihydrodipicolinate Reductase, domain 2"/>
    <property type="match status" value="1"/>
</dbReference>
<dbReference type="PANTHER" id="PTHR22604:SF105">
    <property type="entry name" value="TRANS-1,2-DIHYDROBENZENE-1,2-DIOL DEHYDROGENASE"/>
    <property type="match status" value="1"/>
</dbReference>
<reference evidence="5 6" key="1">
    <citation type="submission" date="2014-05" db="EMBL/GenBank/DDBJ databases">
        <title>ATOL: Assembling a taxonomically balanced genome-scale reconstruction of the evolutionary history of the Enterobacteriaceae.</title>
        <authorList>
            <person name="Plunkett G.III."/>
            <person name="Neeno-Eckwall E.C."/>
            <person name="Glasner J.D."/>
            <person name="Perna N.T."/>
        </authorList>
    </citation>
    <scope>NUCLEOTIDE SEQUENCE [LARGE SCALE GENOMIC DNA]</scope>
    <source>
        <strain evidence="5 6">ATCC 33852</strain>
    </source>
</reference>
<dbReference type="EMBL" id="JMPJ01000038">
    <property type="protein sequence ID" value="KFC83280.1"/>
    <property type="molecule type" value="Genomic_DNA"/>
</dbReference>
<dbReference type="STRING" id="910964.GEAM_1350"/>
<sequence>MSQTKTLNWGLLGTSFISGIMAEAIEKHEGSNLYAVAGRSPKGLEEFLNQHPTPTQYDNYDALINDPAVDVVYIGLPNHIHHEYVIKAANAGKAILCEKSLSVTMADTDAALAAVESNGVFFLEGLMYLTHPFASKIADVVASGELGEVRSINASYCASIAQFVNPGSKGAIYNLGCYPASLIHLVMQSASADGTCPAWELTAHGRRNLGDGNIGETAATIQFANGALAQLHCAEDYGMFWAFSVAGSKGRMEIISNPWLPEAQGNVIRVLPYEGEEQRHELSADGDAFHYQVRAVWQALQNGEKALARPAVRPRDSRQIMHLLTEWESKTLC</sequence>
<dbReference type="InterPro" id="IPR000683">
    <property type="entry name" value="Gfo/Idh/MocA-like_OxRdtase_N"/>
</dbReference>